<dbReference type="EMBL" id="CP136865">
    <property type="protein sequence ID" value="WOJ96894.1"/>
    <property type="molecule type" value="Genomic_DNA"/>
</dbReference>
<protein>
    <submittedName>
        <fullName evidence="4">ATP-binding cassette domain-containing protein</fullName>
    </submittedName>
</protein>
<evidence type="ECO:0000256" key="2">
    <source>
        <dbReference type="ARBA" id="ARBA00022840"/>
    </source>
</evidence>
<dbReference type="Gene3D" id="3.40.50.300">
    <property type="entry name" value="P-loop containing nucleotide triphosphate hydrolases"/>
    <property type="match status" value="2"/>
</dbReference>
<name>A0ABZ0IBJ9_9GAMM</name>
<organism evidence="4 5">
    <name type="scientific">Congregibacter brevis</name>
    <dbReference type="NCBI Taxonomy" id="3081201"/>
    <lineage>
        <taxon>Bacteria</taxon>
        <taxon>Pseudomonadati</taxon>
        <taxon>Pseudomonadota</taxon>
        <taxon>Gammaproteobacteria</taxon>
        <taxon>Cellvibrionales</taxon>
        <taxon>Halieaceae</taxon>
        <taxon>Congregibacter</taxon>
    </lineage>
</organism>
<keyword evidence="5" id="KW-1185">Reference proteome</keyword>
<dbReference type="InterPro" id="IPR003439">
    <property type="entry name" value="ABC_transporter-like_ATP-bd"/>
</dbReference>
<feature type="domain" description="ABC transporter" evidence="3">
    <location>
        <begin position="10"/>
        <end position="244"/>
    </location>
</feature>
<keyword evidence="1" id="KW-0547">Nucleotide-binding</keyword>
<reference evidence="4 5" key="1">
    <citation type="submission" date="2023-10" db="EMBL/GenBank/DDBJ databases">
        <title>Two novel species belonging to the OM43/NOR5 clade.</title>
        <authorList>
            <person name="Park M."/>
        </authorList>
    </citation>
    <scope>NUCLEOTIDE SEQUENCE [LARGE SCALE GENOMIC DNA]</scope>
    <source>
        <strain evidence="4 5">IMCC45268</strain>
    </source>
</reference>
<dbReference type="InterPro" id="IPR027417">
    <property type="entry name" value="P-loop_NTPase"/>
</dbReference>
<evidence type="ECO:0000313" key="4">
    <source>
        <dbReference type="EMBL" id="WOJ96894.1"/>
    </source>
</evidence>
<feature type="domain" description="ABC transporter" evidence="3">
    <location>
        <begin position="267"/>
        <end position="499"/>
    </location>
</feature>
<dbReference type="InterPro" id="IPR003593">
    <property type="entry name" value="AAA+_ATPase"/>
</dbReference>
<dbReference type="PANTHER" id="PTHR43158:SF2">
    <property type="entry name" value="SKFA PEPTIDE EXPORT ATP-BINDING PROTEIN SKFE"/>
    <property type="match status" value="1"/>
</dbReference>
<dbReference type="PANTHER" id="PTHR43158">
    <property type="entry name" value="SKFA PEPTIDE EXPORT ATP-BINDING PROTEIN SKFE"/>
    <property type="match status" value="1"/>
</dbReference>
<dbReference type="SUPFAM" id="SSF52540">
    <property type="entry name" value="P-loop containing nucleoside triphosphate hydrolases"/>
    <property type="match status" value="2"/>
</dbReference>
<dbReference type="Proteomes" id="UP001626549">
    <property type="component" value="Chromosome"/>
</dbReference>
<dbReference type="RefSeq" id="WP_407327582.1">
    <property type="nucleotide sequence ID" value="NZ_CP136865.1"/>
</dbReference>
<dbReference type="SMART" id="SM00382">
    <property type="entry name" value="AAA"/>
    <property type="match status" value="2"/>
</dbReference>
<proteinExistence type="predicted"/>
<dbReference type="PROSITE" id="PS50893">
    <property type="entry name" value="ABC_TRANSPORTER_2"/>
    <property type="match status" value="2"/>
</dbReference>
<sequence>MSKLERDLLFSIEQLALSYRAKPALQGINWQWREGEHWAILGANGAGKTALATIICGEQTRFAGSFERSDSLIEGGTEYVCFERGRRLCERDQKLDCAEFESNAKDIGTRVRDLLETDDWSDADRDALIELLGIQNILDRGLRYISTGQMRKALLASALFSKPALLILDSPLDGLDVAAQERLREALSDIMAQSPAVLTLCRSVEEIPSACNKLMILDRGRVIATGSPDEVLKSPEGRSILEAPPIVFGALPGKEKPNFSPDAGPTIALQDVSVSFGDLCVFRDLDWRMESVHHSVIVGPNGCGKSTLLDLLTGDNHKAYGQNVSLFGQRRGSGESIWEIKARFGRVDARMQFAVPNGSTVEAVVLSGFFDSVGLRDRPSDLQRATTRQWLASLGLSAQQKSEFHTLSFGLQRLVLLARAMVKSPDILLLDEATLSLDPIHRRLLLEAVDHVIDAGHCQLLFVSHTVGELPRCINQVLNFKPSEEGSRITVSDRLPLNKQE</sequence>
<keyword evidence="2 4" id="KW-0067">ATP-binding</keyword>
<accession>A0ABZ0IBJ9</accession>
<dbReference type="Pfam" id="PF00005">
    <property type="entry name" value="ABC_tran"/>
    <property type="match status" value="2"/>
</dbReference>
<dbReference type="GO" id="GO:0005524">
    <property type="term" value="F:ATP binding"/>
    <property type="evidence" value="ECO:0007669"/>
    <property type="project" value="UniProtKB-KW"/>
</dbReference>
<evidence type="ECO:0000313" key="5">
    <source>
        <dbReference type="Proteomes" id="UP001626549"/>
    </source>
</evidence>
<evidence type="ECO:0000259" key="3">
    <source>
        <dbReference type="PROSITE" id="PS50893"/>
    </source>
</evidence>
<evidence type="ECO:0000256" key="1">
    <source>
        <dbReference type="ARBA" id="ARBA00022741"/>
    </source>
</evidence>
<gene>
    <name evidence="4" type="ORF">R0137_16875</name>
</gene>